<reference evidence="1 2" key="1">
    <citation type="submission" date="2023-03" db="EMBL/GenBank/DDBJ databases">
        <title>Bacillus Genome Sequencing.</title>
        <authorList>
            <person name="Dunlap C."/>
        </authorList>
    </citation>
    <scope>NUCLEOTIDE SEQUENCE [LARGE SCALE GENOMIC DNA]</scope>
    <source>
        <strain evidence="1 2">B-41290</strain>
    </source>
</reference>
<dbReference type="RefSeq" id="WP_367408375.1">
    <property type="nucleotide sequence ID" value="NZ_JARNBH010000042.1"/>
</dbReference>
<protein>
    <submittedName>
        <fullName evidence="1">Uncharacterized protein</fullName>
    </submittedName>
</protein>
<dbReference type="AlphaFoldDB" id="A0AAW9NQ36"/>
<comment type="caution">
    <text evidence="1">The sequence shown here is derived from an EMBL/GenBank/DDBJ whole genome shotgun (WGS) entry which is preliminary data.</text>
</comment>
<name>A0AAW9NQ36_9BACI</name>
<evidence type="ECO:0000313" key="1">
    <source>
        <dbReference type="EMBL" id="MEC0276834.1"/>
    </source>
</evidence>
<dbReference type="EMBL" id="JARNBH010000042">
    <property type="protein sequence ID" value="MEC0276834.1"/>
    <property type="molecule type" value="Genomic_DNA"/>
</dbReference>
<evidence type="ECO:0000313" key="2">
    <source>
        <dbReference type="Proteomes" id="UP001307168"/>
    </source>
</evidence>
<proteinExistence type="predicted"/>
<accession>A0AAW9NQ36</accession>
<sequence>MIWGYTELEGWHYAKKWGYYQRCEGPVVAYIERMLSFYRVHVTWRGQLGMCDIEYRNESFDGAKEKALELLAKYKDAADKADLHKDYFSPFNSEGYWQTVYYK</sequence>
<keyword evidence="2" id="KW-1185">Reference proteome</keyword>
<organism evidence="1 2">
    <name type="scientific">Peribacillus castrilensis</name>
    <dbReference type="NCBI Taxonomy" id="2897690"/>
    <lineage>
        <taxon>Bacteria</taxon>
        <taxon>Bacillati</taxon>
        <taxon>Bacillota</taxon>
        <taxon>Bacilli</taxon>
        <taxon>Bacillales</taxon>
        <taxon>Bacillaceae</taxon>
        <taxon>Peribacillus</taxon>
    </lineage>
</organism>
<dbReference type="Proteomes" id="UP001307168">
    <property type="component" value="Unassembled WGS sequence"/>
</dbReference>
<gene>
    <name evidence="1" type="ORF">P4706_27990</name>
</gene>